<dbReference type="OrthoDB" id="5917599at2"/>
<sequence>MKKVDLSRRDSMKKIAIATSACAVLSQVNMSTNPEREVMATSRQTIEEQLKQEYAHLNLSPAEQEVFVTVKRNVLQSKTVKDEQIVDFAKEIVKNSPEDTQFDAMFSNLQSEFLLMDHFIRYVHA</sequence>
<dbReference type="Proteomes" id="UP000070529">
    <property type="component" value="Unassembled WGS sequence"/>
</dbReference>
<evidence type="ECO:0000313" key="1">
    <source>
        <dbReference type="EMBL" id="KXF80703.1"/>
    </source>
</evidence>
<name>A0A135I5J2_9GAMM</name>
<evidence type="ECO:0000313" key="2">
    <source>
        <dbReference type="Proteomes" id="UP000070529"/>
    </source>
</evidence>
<accession>A0A135I5J2</accession>
<keyword evidence="2" id="KW-1185">Reference proteome</keyword>
<gene>
    <name evidence="1" type="ORF">ATN88_08705</name>
</gene>
<reference evidence="1 2" key="1">
    <citation type="submission" date="2015-11" db="EMBL/GenBank/DDBJ databases">
        <title>Genomic Taxonomy of the Vibrionaceae.</title>
        <authorList>
            <person name="Gomez-Gil B."/>
            <person name="Enciso-Ibarra J."/>
        </authorList>
    </citation>
    <scope>NUCLEOTIDE SEQUENCE [LARGE SCALE GENOMIC DNA]</scope>
    <source>
        <strain evidence="1 2">CAIM 912</strain>
    </source>
</reference>
<dbReference type="RefSeq" id="WP_067419288.1">
    <property type="nucleotide sequence ID" value="NZ_LNTY01000050.1"/>
</dbReference>
<proteinExistence type="predicted"/>
<comment type="caution">
    <text evidence="1">The sequence shown here is derived from an EMBL/GenBank/DDBJ whole genome shotgun (WGS) entry which is preliminary data.</text>
</comment>
<dbReference type="EMBL" id="LNTY01000050">
    <property type="protein sequence ID" value="KXF80703.1"/>
    <property type="molecule type" value="Genomic_DNA"/>
</dbReference>
<dbReference type="AlphaFoldDB" id="A0A135I5J2"/>
<protein>
    <submittedName>
        <fullName evidence="1">Uncharacterized protein</fullName>
    </submittedName>
</protein>
<organism evidence="1 2">
    <name type="scientific">Enterovibrio coralii</name>
    <dbReference type="NCBI Taxonomy" id="294935"/>
    <lineage>
        <taxon>Bacteria</taxon>
        <taxon>Pseudomonadati</taxon>
        <taxon>Pseudomonadota</taxon>
        <taxon>Gammaproteobacteria</taxon>
        <taxon>Vibrionales</taxon>
        <taxon>Vibrionaceae</taxon>
        <taxon>Enterovibrio</taxon>
    </lineage>
</organism>